<organism evidence="5">
    <name type="scientific">Sesamum radiatum</name>
    <name type="common">Black benniseed</name>
    <dbReference type="NCBI Taxonomy" id="300843"/>
    <lineage>
        <taxon>Eukaryota</taxon>
        <taxon>Viridiplantae</taxon>
        <taxon>Streptophyta</taxon>
        <taxon>Embryophyta</taxon>
        <taxon>Tracheophyta</taxon>
        <taxon>Spermatophyta</taxon>
        <taxon>Magnoliopsida</taxon>
        <taxon>eudicotyledons</taxon>
        <taxon>Gunneridae</taxon>
        <taxon>Pentapetalae</taxon>
        <taxon>asterids</taxon>
        <taxon>lamiids</taxon>
        <taxon>Lamiales</taxon>
        <taxon>Pedaliaceae</taxon>
        <taxon>Sesamum</taxon>
    </lineage>
</organism>
<reference evidence="5" key="1">
    <citation type="submission" date="2020-06" db="EMBL/GenBank/DDBJ databases">
        <authorList>
            <person name="Li T."/>
            <person name="Hu X."/>
            <person name="Zhang T."/>
            <person name="Song X."/>
            <person name="Zhang H."/>
            <person name="Dai N."/>
            <person name="Sheng W."/>
            <person name="Hou X."/>
            <person name="Wei L."/>
        </authorList>
    </citation>
    <scope>NUCLEOTIDE SEQUENCE</scope>
    <source>
        <strain evidence="5">G02</strain>
        <tissue evidence="5">Leaf</tissue>
    </source>
</reference>
<reference evidence="5" key="2">
    <citation type="journal article" date="2024" name="Plant">
        <title>Genomic evolution and insights into agronomic trait innovations of Sesamum species.</title>
        <authorList>
            <person name="Miao H."/>
            <person name="Wang L."/>
            <person name="Qu L."/>
            <person name="Liu H."/>
            <person name="Sun Y."/>
            <person name="Le M."/>
            <person name="Wang Q."/>
            <person name="Wei S."/>
            <person name="Zheng Y."/>
            <person name="Lin W."/>
            <person name="Duan Y."/>
            <person name="Cao H."/>
            <person name="Xiong S."/>
            <person name="Wang X."/>
            <person name="Wei L."/>
            <person name="Li C."/>
            <person name="Ma Q."/>
            <person name="Ju M."/>
            <person name="Zhao R."/>
            <person name="Li G."/>
            <person name="Mu C."/>
            <person name="Tian Q."/>
            <person name="Mei H."/>
            <person name="Zhang T."/>
            <person name="Gao T."/>
            <person name="Zhang H."/>
        </authorList>
    </citation>
    <scope>NUCLEOTIDE SEQUENCE</scope>
    <source>
        <strain evidence="5">G02</strain>
    </source>
</reference>
<evidence type="ECO:0000256" key="3">
    <source>
        <dbReference type="RuleBase" id="RU361155"/>
    </source>
</evidence>
<dbReference type="PANTHER" id="PTHR11783">
    <property type="entry name" value="SULFOTRANSFERASE SULT"/>
    <property type="match status" value="1"/>
</dbReference>
<evidence type="ECO:0000259" key="4">
    <source>
        <dbReference type="Pfam" id="PF00685"/>
    </source>
</evidence>
<feature type="domain" description="Sulfotransferase" evidence="4">
    <location>
        <begin position="51"/>
        <end position="306"/>
    </location>
</feature>
<dbReference type="SUPFAM" id="SSF52540">
    <property type="entry name" value="P-loop containing nucleoside triphosphate hydrolases"/>
    <property type="match status" value="1"/>
</dbReference>
<accession>A0AAW2T5F0</accession>
<dbReference type="GO" id="GO:0008146">
    <property type="term" value="F:sulfotransferase activity"/>
    <property type="evidence" value="ECO:0007669"/>
    <property type="project" value="InterPro"/>
</dbReference>
<dbReference type="InterPro" id="IPR027417">
    <property type="entry name" value="P-loop_NTPase"/>
</dbReference>
<dbReference type="EMBL" id="JACGWJ010000009">
    <property type="protein sequence ID" value="KAL0399988.1"/>
    <property type="molecule type" value="Genomic_DNA"/>
</dbReference>
<dbReference type="EC" id="2.8.2.-" evidence="3"/>
<dbReference type="Pfam" id="PF00685">
    <property type="entry name" value="Sulfotransfer_1"/>
    <property type="match status" value="1"/>
</dbReference>
<evidence type="ECO:0000313" key="5">
    <source>
        <dbReference type="EMBL" id="KAL0399988.1"/>
    </source>
</evidence>
<proteinExistence type="inferred from homology"/>
<keyword evidence="2 3" id="KW-0808">Transferase</keyword>
<gene>
    <name evidence="5" type="ORF">Sradi_2342100</name>
</gene>
<protein>
    <recommendedName>
        <fullName evidence="3">Sulfotransferase</fullName>
        <ecNumber evidence="3">2.8.2.-</ecNumber>
    </recommendedName>
</protein>
<evidence type="ECO:0000256" key="1">
    <source>
        <dbReference type="ARBA" id="ARBA00005771"/>
    </source>
</evidence>
<name>A0AAW2T5F0_SESRA</name>
<evidence type="ECO:0000256" key="2">
    <source>
        <dbReference type="ARBA" id="ARBA00022679"/>
    </source>
</evidence>
<comment type="caution">
    <text evidence="5">The sequence shown here is derived from an EMBL/GenBank/DDBJ whole genome shotgun (WGS) entry which is preliminary data.</text>
</comment>
<sequence>MQNFSTEIELNSLSEGKWWGDDCLRHVNGFWLLPQFVEPIDRVIKHFRPLPSDIILASLPKTGTTWLKSLLFAIVHRSSKHRLSMKNPHELVPTLEVQVYTTSGEPPMTNPCSTRRIFSTHIPYQLLAKTLDSSDCRIVYVTRNPKDTLVSTWHFVNKWKKAEKEPWPLEVAADKFCDGLIPCGPYYDHVIGYKKLSSEKPSKVFFITYEELMSDPILHVKRLAEFLGCPFGGDDEEEQVEEVVKCCSFQVLSEHEVNKSEESPSWFQLPYNSFFRKGAVGDHKNYLSDEIIERIDALTAEKFHSVGFMYGI</sequence>
<dbReference type="InterPro" id="IPR000863">
    <property type="entry name" value="Sulfotransferase_dom"/>
</dbReference>
<dbReference type="AlphaFoldDB" id="A0AAW2T5F0"/>
<dbReference type="Gene3D" id="3.40.50.300">
    <property type="entry name" value="P-loop containing nucleotide triphosphate hydrolases"/>
    <property type="match status" value="1"/>
</dbReference>
<comment type="similarity">
    <text evidence="1 3">Belongs to the sulfotransferase 1 family.</text>
</comment>